<comment type="caution">
    <text evidence="7">Lacks conserved residue(s) required for the propagation of feature annotation.</text>
</comment>
<comment type="caution">
    <text evidence="8">The sequence shown here is derived from an EMBL/GenBank/DDBJ whole genome shotgun (WGS) entry which is preliminary data.</text>
</comment>
<keyword evidence="7" id="KW-0460">Magnesium</keyword>
<comment type="similarity">
    <text evidence="7">Belongs to the shikimate kinase family.</text>
</comment>
<dbReference type="STRING" id="1048983.EL17_04010"/>
<sequence length="173" mass="19194">MGDKIVLIGLPGSGKSTLGKQLSLNLHYPFYDLDELIVDHIGCSIAQFFNEKDELQFRILESTMLNKTLLLDGPLVLSTGGGAPCFYDNIELINTYSTSIYIDVPDKVLVKRLMNNAGGERPMFYKLPESAVKNKILTLKQAREEFYNQAKIKLSGADISTELIVSALGKFKS</sequence>
<dbReference type="AlphaFoldDB" id="A0A074KXZ7"/>
<accession>A0A074KXZ7</accession>
<proteinExistence type="inferred from homology"/>
<dbReference type="GO" id="GO:0009423">
    <property type="term" value="P:chorismate biosynthetic process"/>
    <property type="evidence" value="ECO:0007669"/>
    <property type="project" value="UniProtKB-UniRule"/>
</dbReference>
<keyword evidence="7" id="KW-0963">Cytoplasm</keyword>
<evidence type="ECO:0000313" key="9">
    <source>
        <dbReference type="Proteomes" id="UP000027821"/>
    </source>
</evidence>
<evidence type="ECO:0000256" key="6">
    <source>
        <dbReference type="ARBA" id="ARBA00023141"/>
    </source>
</evidence>
<dbReference type="CDD" id="cd00464">
    <property type="entry name" value="SK"/>
    <property type="match status" value="1"/>
</dbReference>
<evidence type="ECO:0000256" key="2">
    <source>
        <dbReference type="ARBA" id="ARBA00022679"/>
    </source>
</evidence>
<evidence type="ECO:0000313" key="8">
    <source>
        <dbReference type="EMBL" id="KEO74851.1"/>
    </source>
</evidence>
<dbReference type="SUPFAM" id="SSF52540">
    <property type="entry name" value="P-loop containing nucleoside triphosphate hydrolases"/>
    <property type="match status" value="1"/>
</dbReference>
<feature type="binding site" evidence="7">
    <location>
        <position position="81"/>
    </location>
    <ligand>
        <name>substrate</name>
    </ligand>
</feature>
<dbReference type="UniPathway" id="UPA00053">
    <property type="reaction ID" value="UER00088"/>
</dbReference>
<comment type="pathway">
    <text evidence="7">Metabolic intermediate biosynthesis; chorismate biosynthesis; chorismate from D-erythrose 4-phosphate and phosphoenolpyruvate: step 5/7.</text>
</comment>
<feature type="binding site" evidence="7">
    <location>
        <position position="34"/>
    </location>
    <ligand>
        <name>substrate</name>
    </ligand>
</feature>
<dbReference type="InterPro" id="IPR027417">
    <property type="entry name" value="P-loop_NTPase"/>
</dbReference>
<feature type="binding site" evidence="7">
    <location>
        <position position="121"/>
    </location>
    <ligand>
        <name>ATP</name>
        <dbReference type="ChEBI" id="CHEBI:30616"/>
    </ligand>
</feature>
<dbReference type="GO" id="GO:0005829">
    <property type="term" value="C:cytosol"/>
    <property type="evidence" value="ECO:0007669"/>
    <property type="project" value="TreeGrafter"/>
</dbReference>
<dbReference type="Proteomes" id="UP000027821">
    <property type="component" value="Unassembled WGS sequence"/>
</dbReference>
<dbReference type="GO" id="GO:0009073">
    <property type="term" value="P:aromatic amino acid family biosynthetic process"/>
    <property type="evidence" value="ECO:0007669"/>
    <property type="project" value="UniProtKB-KW"/>
</dbReference>
<feature type="binding site" evidence="7">
    <location>
        <position position="58"/>
    </location>
    <ligand>
        <name>substrate</name>
    </ligand>
</feature>
<keyword evidence="2 7" id="KW-0808">Transferase</keyword>
<name>A0A074KXZ7_9BACT</name>
<dbReference type="InterPro" id="IPR031322">
    <property type="entry name" value="Shikimate/glucono_kinase"/>
</dbReference>
<keyword evidence="5 7" id="KW-0067">ATP-binding</keyword>
<dbReference type="PRINTS" id="PR01100">
    <property type="entry name" value="SHIKIMTKNASE"/>
</dbReference>
<comment type="subunit">
    <text evidence="7">Monomer.</text>
</comment>
<dbReference type="HAMAP" id="MF_00109">
    <property type="entry name" value="Shikimate_kinase"/>
    <property type="match status" value="1"/>
</dbReference>
<organism evidence="8 9">
    <name type="scientific">Anditalea andensis</name>
    <dbReference type="NCBI Taxonomy" id="1048983"/>
    <lineage>
        <taxon>Bacteria</taxon>
        <taxon>Pseudomonadati</taxon>
        <taxon>Bacteroidota</taxon>
        <taxon>Cytophagia</taxon>
        <taxon>Cytophagales</taxon>
        <taxon>Cytophagaceae</taxon>
        <taxon>Anditalea</taxon>
    </lineage>
</organism>
<dbReference type="Pfam" id="PF01202">
    <property type="entry name" value="SKI"/>
    <property type="match status" value="1"/>
</dbReference>
<comment type="function">
    <text evidence="7">Catalyzes the specific phosphorylation of the 3-hydroxyl group of shikimic acid using ATP as a cosubstrate.</text>
</comment>
<reference evidence="8 9" key="1">
    <citation type="submission" date="2014-04" db="EMBL/GenBank/DDBJ databases">
        <title>Characterization and application of a salt tolerant electro-active bacterium.</title>
        <authorList>
            <person name="Yang L."/>
            <person name="Wei S."/>
            <person name="Tay Q.X.M."/>
        </authorList>
    </citation>
    <scope>NUCLEOTIDE SEQUENCE [LARGE SCALE GENOMIC DNA]</scope>
    <source>
        <strain evidence="8 9">LY1</strain>
    </source>
</reference>
<keyword evidence="9" id="KW-1185">Reference proteome</keyword>
<evidence type="ECO:0000256" key="7">
    <source>
        <dbReference type="HAMAP-Rule" id="MF_00109"/>
    </source>
</evidence>
<dbReference type="InterPro" id="IPR000623">
    <property type="entry name" value="Shikimate_kinase/TSH1"/>
</dbReference>
<keyword evidence="4 7" id="KW-0418">Kinase</keyword>
<gene>
    <name evidence="7" type="primary">aroK</name>
    <name evidence="8" type="ORF">EL17_04010</name>
</gene>
<dbReference type="GO" id="GO:0004765">
    <property type="term" value="F:shikimate kinase activity"/>
    <property type="evidence" value="ECO:0007669"/>
    <property type="project" value="UniProtKB-UniRule"/>
</dbReference>
<dbReference type="GO" id="GO:0005524">
    <property type="term" value="F:ATP binding"/>
    <property type="evidence" value="ECO:0007669"/>
    <property type="project" value="UniProtKB-UniRule"/>
</dbReference>
<comment type="catalytic activity">
    <reaction evidence="7">
        <text>shikimate + ATP = 3-phosphoshikimate + ADP + H(+)</text>
        <dbReference type="Rhea" id="RHEA:13121"/>
        <dbReference type="ChEBI" id="CHEBI:15378"/>
        <dbReference type="ChEBI" id="CHEBI:30616"/>
        <dbReference type="ChEBI" id="CHEBI:36208"/>
        <dbReference type="ChEBI" id="CHEBI:145989"/>
        <dbReference type="ChEBI" id="CHEBI:456216"/>
        <dbReference type="EC" id="2.7.1.71"/>
    </reaction>
</comment>
<dbReference type="eggNOG" id="COG0703">
    <property type="taxonomic scope" value="Bacteria"/>
</dbReference>
<keyword evidence="6 7" id="KW-0057">Aromatic amino acid biosynthesis</keyword>
<dbReference type="EC" id="2.7.1.71" evidence="7"/>
<feature type="binding site" evidence="7">
    <location>
        <position position="143"/>
    </location>
    <ligand>
        <name>substrate</name>
    </ligand>
</feature>
<dbReference type="Gene3D" id="3.40.50.300">
    <property type="entry name" value="P-loop containing nucleotide triphosphate hydrolases"/>
    <property type="match status" value="1"/>
</dbReference>
<protein>
    <recommendedName>
        <fullName evidence="7">Shikimate kinase</fullName>
        <shortName evidence="7">SK</shortName>
        <ecNumber evidence="7">2.7.1.71</ecNumber>
    </recommendedName>
</protein>
<comment type="cofactor">
    <cofactor evidence="7">
        <name>Mg(2+)</name>
        <dbReference type="ChEBI" id="CHEBI:18420"/>
    </cofactor>
    <text evidence="7">Binds 1 Mg(2+) ion per subunit.</text>
</comment>
<keyword evidence="7" id="KW-0479">Metal-binding</keyword>
<dbReference type="GO" id="GO:0008652">
    <property type="term" value="P:amino acid biosynthetic process"/>
    <property type="evidence" value="ECO:0007669"/>
    <property type="project" value="UniProtKB-KW"/>
</dbReference>
<evidence type="ECO:0000256" key="4">
    <source>
        <dbReference type="ARBA" id="ARBA00022777"/>
    </source>
</evidence>
<evidence type="ECO:0000256" key="5">
    <source>
        <dbReference type="ARBA" id="ARBA00022840"/>
    </source>
</evidence>
<dbReference type="OrthoDB" id="9800332at2"/>
<dbReference type="GO" id="GO:0000287">
    <property type="term" value="F:magnesium ion binding"/>
    <property type="evidence" value="ECO:0007669"/>
    <property type="project" value="UniProtKB-UniRule"/>
</dbReference>
<dbReference type="PANTHER" id="PTHR21087:SF16">
    <property type="entry name" value="SHIKIMATE KINASE 1, CHLOROPLASTIC"/>
    <property type="match status" value="1"/>
</dbReference>
<evidence type="ECO:0000256" key="1">
    <source>
        <dbReference type="ARBA" id="ARBA00022605"/>
    </source>
</evidence>
<keyword evidence="3 7" id="KW-0547">Nucleotide-binding</keyword>
<comment type="subcellular location">
    <subcellularLocation>
        <location evidence="7">Cytoplasm</location>
    </subcellularLocation>
</comment>
<evidence type="ECO:0000256" key="3">
    <source>
        <dbReference type="ARBA" id="ARBA00022741"/>
    </source>
</evidence>
<keyword evidence="1 7" id="KW-0028">Amino-acid biosynthesis</keyword>
<dbReference type="EMBL" id="JMIH01000014">
    <property type="protein sequence ID" value="KEO74851.1"/>
    <property type="molecule type" value="Genomic_DNA"/>
</dbReference>
<feature type="binding site" evidence="7">
    <location>
        <position position="16"/>
    </location>
    <ligand>
        <name>Mg(2+)</name>
        <dbReference type="ChEBI" id="CHEBI:18420"/>
    </ligand>
</feature>
<feature type="binding site" evidence="7">
    <location>
        <begin position="12"/>
        <end position="17"/>
    </location>
    <ligand>
        <name>ATP</name>
        <dbReference type="ChEBI" id="CHEBI:30616"/>
    </ligand>
</feature>
<dbReference type="PANTHER" id="PTHR21087">
    <property type="entry name" value="SHIKIMATE KINASE"/>
    <property type="match status" value="1"/>
</dbReference>